<dbReference type="InterPro" id="IPR027417">
    <property type="entry name" value="P-loop_NTPase"/>
</dbReference>
<dbReference type="InterPro" id="IPR050678">
    <property type="entry name" value="DNA_Partitioning_ATPase"/>
</dbReference>
<protein>
    <submittedName>
        <fullName evidence="2">Chromosome partitioning protein ParA</fullName>
    </submittedName>
</protein>
<dbReference type="SUPFAM" id="SSF52540">
    <property type="entry name" value="P-loop containing nucleoside triphosphate hydrolases"/>
    <property type="match status" value="1"/>
</dbReference>
<sequence length="242" mass="25993">MYDVHASVALQHQKINRTGEIQVTAKIIAFSNHKGGAGKTLGSMTLAGFLAKKHSVLVVDADELQTATKWAAQADDAKPFPASVVGLSAAGGKIHRELQRLSQQYDFIIVDCPPSVTSPIPQSVLLVSDLVIIPTRPSLADIWGVKDTLGLVERAKVLNENLKIAFLVNALTPRTQLGKDSLEVLQTMDGHLLKTVFRQRQAYAQSLVLGGTVFDVPGAKEAQQEVTAVGHEVLELLGMQGT</sequence>
<dbReference type="AlphaFoldDB" id="A0A4Y4CSF6"/>
<dbReference type="InterPro" id="IPR025669">
    <property type="entry name" value="AAA_dom"/>
</dbReference>
<evidence type="ECO:0000313" key="3">
    <source>
        <dbReference type="Proteomes" id="UP000318422"/>
    </source>
</evidence>
<accession>A0A4Y4CSF6</accession>
<feature type="domain" description="AAA" evidence="1">
    <location>
        <begin position="94"/>
        <end position="164"/>
    </location>
</feature>
<reference evidence="2 3" key="1">
    <citation type="submission" date="2019-06" db="EMBL/GenBank/DDBJ databases">
        <title>Whole genome shotgun sequence of Zoogloea ramigera NBRC 15342.</title>
        <authorList>
            <person name="Hosoyama A."/>
            <person name="Uohara A."/>
            <person name="Ohji S."/>
            <person name="Ichikawa N."/>
        </authorList>
    </citation>
    <scope>NUCLEOTIDE SEQUENCE [LARGE SCALE GENOMIC DNA]</scope>
    <source>
        <strain evidence="2 3">NBRC 15342</strain>
    </source>
</reference>
<dbReference type="EMBL" id="BJNV01000027">
    <property type="protein sequence ID" value="GEC95831.1"/>
    <property type="molecule type" value="Genomic_DNA"/>
</dbReference>
<dbReference type="PIRSF" id="PIRSF009320">
    <property type="entry name" value="Nuc_binding_HP_1000"/>
    <property type="match status" value="1"/>
</dbReference>
<organism evidence="2 3">
    <name type="scientific">Zoogloea ramigera</name>
    <dbReference type="NCBI Taxonomy" id="350"/>
    <lineage>
        <taxon>Bacteria</taxon>
        <taxon>Pseudomonadati</taxon>
        <taxon>Pseudomonadota</taxon>
        <taxon>Betaproteobacteria</taxon>
        <taxon>Rhodocyclales</taxon>
        <taxon>Zoogloeaceae</taxon>
        <taxon>Zoogloea</taxon>
    </lineage>
</organism>
<proteinExistence type="predicted"/>
<dbReference type="RefSeq" id="WP_141351574.1">
    <property type="nucleotide sequence ID" value="NZ_BJNV01000027.1"/>
</dbReference>
<feature type="domain" description="AAA" evidence="1">
    <location>
        <begin position="25"/>
        <end position="69"/>
    </location>
</feature>
<evidence type="ECO:0000313" key="2">
    <source>
        <dbReference type="EMBL" id="GEC95831.1"/>
    </source>
</evidence>
<dbReference type="Gene3D" id="3.40.50.300">
    <property type="entry name" value="P-loop containing nucleotide triphosphate hydrolases"/>
    <property type="match status" value="1"/>
</dbReference>
<name>A0A4Y4CSF6_ZOORA</name>
<dbReference type="OrthoDB" id="69313at2"/>
<dbReference type="CDD" id="cd02042">
    <property type="entry name" value="ParAB_family"/>
    <property type="match status" value="1"/>
</dbReference>
<dbReference type="PANTHER" id="PTHR13696">
    <property type="entry name" value="P-LOOP CONTAINING NUCLEOSIDE TRIPHOSPHATE HYDROLASE"/>
    <property type="match status" value="1"/>
</dbReference>
<dbReference type="Pfam" id="PF13614">
    <property type="entry name" value="AAA_31"/>
    <property type="match status" value="2"/>
</dbReference>
<gene>
    <name evidence="2" type="ORF">ZRA01_19040</name>
</gene>
<keyword evidence="3" id="KW-1185">Reference proteome</keyword>
<evidence type="ECO:0000259" key="1">
    <source>
        <dbReference type="Pfam" id="PF13614"/>
    </source>
</evidence>
<dbReference type="PANTHER" id="PTHR13696:SF96">
    <property type="entry name" value="COBQ_COBB_MIND_PARA NUCLEOTIDE BINDING DOMAIN-CONTAINING PROTEIN"/>
    <property type="match status" value="1"/>
</dbReference>
<dbReference type="Proteomes" id="UP000318422">
    <property type="component" value="Unassembled WGS sequence"/>
</dbReference>
<comment type="caution">
    <text evidence="2">The sequence shown here is derived from an EMBL/GenBank/DDBJ whole genome shotgun (WGS) entry which is preliminary data.</text>
</comment>